<proteinExistence type="inferred from homology"/>
<dbReference type="PANTHER" id="PTHR12151">
    <property type="entry name" value="ELECTRON TRANSPORT PROTIN SCO1/SENC FAMILY MEMBER"/>
    <property type="match status" value="1"/>
</dbReference>
<dbReference type="InterPro" id="IPR036249">
    <property type="entry name" value="Thioredoxin-like_sf"/>
</dbReference>
<accession>A0ABZ2XE55</accession>
<evidence type="ECO:0000313" key="4">
    <source>
        <dbReference type="EMBL" id="WZJ20458.1"/>
    </source>
</evidence>
<reference evidence="4 5" key="1">
    <citation type="submission" date="2024-04" db="EMBL/GenBank/DDBJ databases">
        <title>Dissimilatory iodate-reducing microorganisms contribute to the enrichment of iodine in groundwater.</title>
        <authorList>
            <person name="Jiang Z."/>
        </authorList>
    </citation>
    <scope>NUCLEOTIDE SEQUENCE [LARGE SCALE GENOMIC DNA]</scope>
    <source>
        <strain evidence="4 5">NCP973</strain>
    </source>
</reference>
<feature type="domain" description="Thioredoxin" evidence="3">
    <location>
        <begin position="35"/>
        <end position="198"/>
    </location>
</feature>
<dbReference type="InterPro" id="IPR003782">
    <property type="entry name" value="SCO1/SenC"/>
</dbReference>
<dbReference type="EMBL" id="CP151406">
    <property type="protein sequence ID" value="WZJ20458.1"/>
    <property type="molecule type" value="Genomic_DNA"/>
</dbReference>
<dbReference type="RefSeq" id="WP_028995487.1">
    <property type="nucleotide sequence ID" value="NZ_CALFBA010000080.1"/>
</dbReference>
<sequence length="199" mass="21536">MSNRFLIAVIVVLLSLLVGLGLFWKPQSSPPPASVNPLPPGGDFVLQSANGPVALRDYRGRLAVLYFGYSFCPDICPTNLTALSGGMALLTPAEREKLAVFFISVDPQRDTPEHLKTYVEFFDRQMIGVTGSPAEIAELAGRYGVFYAVQPAANAAEDYVVDHSAESYIVGADGRLLARLAHDTPPDQVAALIRQYLPN</sequence>
<comment type="similarity">
    <text evidence="1">Belongs to the SCO1/2 family.</text>
</comment>
<organism evidence="4 5">
    <name type="scientific">Azonexus hydrophilus</name>
    <dbReference type="NCBI Taxonomy" id="418702"/>
    <lineage>
        <taxon>Bacteria</taxon>
        <taxon>Pseudomonadati</taxon>
        <taxon>Pseudomonadota</taxon>
        <taxon>Betaproteobacteria</taxon>
        <taxon>Rhodocyclales</taxon>
        <taxon>Azonexaceae</taxon>
        <taxon>Azonexus</taxon>
    </lineage>
</organism>
<dbReference type="CDD" id="cd02968">
    <property type="entry name" value="SCO"/>
    <property type="match status" value="1"/>
</dbReference>
<dbReference type="Gene3D" id="3.40.30.10">
    <property type="entry name" value="Glutaredoxin"/>
    <property type="match status" value="1"/>
</dbReference>
<evidence type="ECO:0000259" key="3">
    <source>
        <dbReference type="PROSITE" id="PS51352"/>
    </source>
</evidence>
<dbReference type="PANTHER" id="PTHR12151:SF25">
    <property type="entry name" value="LINALOOL DEHYDRATASE_ISOMERASE DOMAIN-CONTAINING PROTEIN"/>
    <property type="match status" value="1"/>
</dbReference>
<dbReference type="PROSITE" id="PS51352">
    <property type="entry name" value="THIOREDOXIN_2"/>
    <property type="match status" value="1"/>
</dbReference>
<keyword evidence="5" id="KW-1185">Reference proteome</keyword>
<evidence type="ECO:0000256" key="2">
    <source>
        <dbReference type="ARBA" id="ARBA00023008"/>
    </source>
</evidence>
<dbReference type="InterPro" id="IPR013766">
    <property type="entry name" value="Thioredoxin_domain"/>
</dbReference>
<keyword evidence="2" id="KW-0186">Copper</keyword>
<evidence type="ECO:0000313" key="5">
    <source>
        <dbReference type="Proteomes" id="UP001479520"/>
    </source>
</evidence>
<evidence type="ECO:0000256" key="1">
    <source>
        <dbReference type="ARBA" id="ARBA00010996"/>
    </source>
</evidence>
<gene>
    <name evidence="4" type="ORF">AADV58_10885</name>
</gene>
<dbReference type="Proteomes" id="UP001479520">
    <property type="component" value="Chromosome"/>
</dbReference>
<name>A0ABZ2XE55_9RHOO</name>
<dbReference type="Pfam" id="PF02630">
    <property type="entry name" value="SCO1-SenC"/>
    <property type="match status" value="1"/>
</dbReference>
<dbReference type="SUPFAM" id="SSF52833">
    <property type="entry name" value="Thioredoxin-like"/>
    <property type="match status" value="1"/>
</dbReference>
<protein>
    <submittedName>
        <fullName evidence="4">SCO family protein</fullName>
    </submittedName>
</protein>